<feature type="signal peptide" evidence="1">
    <location>
        <begin position="1"/>
        <end position="19"/>
    </location>
</feature>
<gene>
    <name evidence="3" type="ORF">OFUS_LOCUS26908</name>
</gene>
<proteinExistence type="predicted"/>
<name>A0A8S4Q8M9_OWEFU</name>
<sequence>MNTMMLVSLVVAMAMTVSANPSYRLAELEEGHLENEADSGVEKRSVSLSQYRTNQLNIHNAKRAIHSAYPLSLDATLNSEAQAYAEYLLSIQNPSQHCSYIKSQNIPGIGCDSSTTNAGENLAWTSAQNDNFDGSTLWYDEVDLYDFCDHGFSSGTGHFTAMVWKPTTLVGFGRAIGASGTYEVARYVSPGNVGGQYHINVGDAPASLNRPACPATDPPSSSRVAECERIAGLTGTPYYYNNYTPKPSVFGLPPCYLICQKPSKKRSSGSSPQNVVFGYNWITGQLDCEKPDGSTGICVSNVCT</sequence>
<dbReference type="Proteomes" id="UP000749559">
    <property type="component" value="Unassembled WGS sequence"/>
</dbReference>
<dbReference type="InterPro" id="IPR001283">
    <property type="entry name" value="CRISP-related"/>
</dbReference>
<keyword evidence="4" id="KW-1185">Reference proteome</keyword>
<dbReference type="PANTHER" id="PTHR10334">
    <property type="entry name" value="CYSTEINE-RICH SECRETORY PROTEIN-RELATED"/>
    <property type="match status" value="1"/>
</dbReference>
<feature type="domain" description="SCP" evidence="2">
    <location>
        <begin position="50"/>
        <end position="195"/>
    </location>
</feature>
<comment type="caution">
    <text evidence="3">The sequence shown here is derived from an EMBL/GenBank/DDBJ whole genome shotgun (WGS) entry which is preliminary data.</text>
</comment>
<evidence type="ECO:0000256" key="1">
    <source>
        <dbReference type="SAM" id="SignalP"/>
    </source>
</evidence>
<dbReference type="SUPFAM" id="SSF55797">
    <property type="entry name" value="PR-1-like"/>
    <property type="match status" value="1"/>
</dbReference>
<protein>
    <recommendedName>
        <fullName evidence="2">SCP domain-containing protein</fullName>
    </recommendedName>
</protein>
<keyword evidence="1" id="KW-0732">Signal</keyword>
<organism evidence="3 4">
    <name type="scientific">Owenia fusiformis</name>
    <name type="common">Polychaete worm</name>
    <dbReference type="NCBI Taxonomy" id="6347"/>
    <lineage>
        <taxon>Eukaryota</taxon>
        <taxon>Metazoa</taxon>
        <taxon>Spiralia</taxon>
        <taxon>Lophotrochozoa</taxon>
        <taxon>Annelida</taxon>
        <taxon>Polychaeta</taxon>
        <taxon>Sedentaria</taxon>
        <taxon>Canalipalpata</taxon>
        <taxon>Sabellida</taxon>
        <taxon>Oweniida</taxon>
        <taxon>Oweniidae</taxon>
        <taxon>Owenia</taxon>
    </lineage>
</organism>
<dbReference type="PROSITE" id="PS01009">
    <property type="entry name" value="CRISP_1"/>
    <property type="match status" value="1"/>
</dbReference>
<dbReference type="InterPro" id="IPR018244">
    <property type="entry name" value="Allrgn_V5/Tpx1_CS"/>
</dbReference>
<evidence type="ECO:0000313" key="4">
    <source>
        <dbReference type="Proteomes" id="UP000749559"/>
    </source>
</evidence>
<dbReference type="Gene3D" id="3.40.33.10">
    <property type="entry name" value="CAP"/>
    <property type="match status" value="1"/>
</dbReference>
<dbReference type="AlphaFoldDB" id="A0A8S4Q8M9"/>
<dbReference type="EMBL" id="CAIIXF020000457">
    <property type="protein sequence ID" value="CAH1803303.1"/>
    <property type="molecule type" value="Genomic_DNA"/>
</dbReference>
<reference evidence="3" key="1">
    <citation type="submission" date="2022-03" db="EMBL/GenBank/DDBJ databases">
        <authorList>
            <person name="Martin C."/>
        </authorList>
    </citation>
    <scope>NUCLEOTIDE SEQUENCE</scope>
</reference>
<evidence type="ECO:0000313" key="3">
    <source>
        <dbReference type="EMBL" id="CAH1803303.1"/>
    </source>
</evidence>
<dbReference type="InterPro" id="IPR014044">
    <property type="entry name" value="CAP_dom"/>
</dbReference>
<dbReference type="OrthoDB" id="337038at2759"/>
<feature type="chain" id="PRO_5035756528" description="SCP domain-containing protein" evidence="1">
    <location>
        <begin position="20"/>
        <end position="304"/>
    </location>
</feature>
<accession>A0A8S4Q8M9</accession>
<dbReference type="InterPro" id="IPR034113">
    <property type="entry name" value="SCP_GAPR1-like"/>
</dbReference>
<dbReference type="InterPro" id="IPR035940">
    <property type="entry name" value="CAP_sf"/>
</dbReference>
<evidence type="ECO:0000259" key="2">
    <source>
        <dbReference type="SMART" id="SM00198"/>
    </source>
</evidence>
<dbReference type="SMART" id="SM00198">
    <property type="entry name" value="SCP"/>
    <property type="match status" value="1"/>
</dbReference>
<dbReference type="GO" id="GO:0005576">
    <property type="term" value="C:extracellular region"/>
    <property type="evidence" value="ECO:0007669"/>
    <property type="project" value="InterPro"/>
</dbReference>
<dbReference type="Pfam" id="PF00188">
    <property type="entry name" value="CAP"/>
    <property type="match status" value="1"/>
</dbReference>
<dbReference type="CDD" id="cd05382">
    <property type="entry name" value="CAP_GAPR1-like"/>
    <property type="match status" value="1"/>
</dbReference>